<dbReference type="AlphaFoldDB" id="A0ABD2YGB9"/>
<evidence type="ECO:0000256" key="8">
    <source>
        <dbReference type="ARBA" id="ARBA00023136"/>
    </source>
</evidence>
<evidence type="ECO:0000256" key="3">
    <source>
        <dbReference type="ARBA" id="ARBA00022614"/>
    </source>
</evidence>
<evidence type="ECO:0000256" key="9">
    <source>
        <dbReference type="ARBA" id="ARBA00023170"/>
    </source>
</evidence>
<dbReference type="InterPro" id="IPR001611">
    <property type="entry name" value="Leu-rich_rpt"/>
</dbReference>
<dbReference type="InterPro" id="IPR055164">
    <property type="entry name" value="EDR1/CTR1/ARMC3-like_pept-like"/>
</dbReference>
<dbReference type="Pfam" id="PF14381">
    <property type="entry name" value="EDR1_CTR1_ARMC3_pept"/>
    <property type="match status" value="1"/>
</dbReference>
<dbReference type="PANTHER" id="PTHR27000:SF803">
    <property type="entry name" value="RECEPTOR-LIKE PROTEIN 45"/>
    <property type="match status" value="1"/>
</dbReference>
<feature type="domain" description="EDR1/CTR1/ARMC3-like peptidase-like" evidence="14">
    <location>
        <begin position="25"/>
        <end position="76"/>
    </location>
</feature>
<feature type="transmembrane region" description="Helical" evidence="11">
    <location>
        <begin position="307"/>
        <end position="329"/>
    </location>
</feature>
<name>A0ABD2YGB9_9GENT</name>
<evidence type="ECO:0000256" key="6">
    <source>
        <dbReference type="ARBA" id="ARBA00022737"/>
    </source>
</evidence>
<keyword evidence="8 11" id="KW-0472">Membrane</keyword>
<keyword evidence="3" id="KW-0433">Leucine-rich repeat</keyword>
<feature type="transmembrane region" description="Helical" evidence="11">
    <location>
        <begin position="1194"/>
        <end position="1217"/>
    </location>
</feature>
<dbReference type="GO" id="GO:0051707">
    <property type="term" value="P:response to other organism"/>
    <property type="evidence" value="ECO:0007669"/>
    <property type="project" value="UniProtKB-ARBA"/>
</dbReference>
<dbReference type="Proteomes" id="UP001630127">
    <property type="component" value="Unassembled WGS sequence"/>
</dbReference>
<evidence type="ECO:0000256" key="5">
    <source>
        <dbReference type="ARBA" id="ARBA00022729"/>
    </source>
</evidence>
<evidence type="ECO:0000256" key="7">
    <source>
        <dbReference type="ARBA" id="ARBA00022989"/>
    </source>
</evidence>
<reference evidence="15 16" key="1">
    <citation type="submission" date="2024-11" db="EMBL/GenBank/DDBJ databases">
        <title>A near-complete genome assembly of Cinchona calisaya.</title>
        <authorList>
            <person name="Lian D.C."/>
            <person name="Zhao X.W."/>
            <person name="Wei L."/>
        </authorList>
    </citation>
    <scope>NUCLEOTIDE SEQUENCE [LARGE SCALE GENOMIC DNA]</scope>
    <source>
        <tissue evidence="15">Nenye</tissue>
    </source>
</reference>
<comment type="subcellular location">
    <subcellularLocation>
        <location evidence="1">Cell membrane</location>
        <topology evidence="1">Single-pass membrane protein</topology>
    </subcellularLocation>
    <subcellularLocation>
        <location evidence="2">Membrane</location>
        <topology evidence="2">Single-pass type I membrane protein</topology>
    </subcellularLocation>
</comment>
<dbReference type="InterPro" id="IPR011009">
    <property type="entry name" value="Kinase-like_dom_sf"/>
</dbReference>
<dbReference type="Pfam" id="PF07714">
    <property type="entry name" value="PK_Tyr_Ser-Thr"/>
    <property type="match status" value="1"/>
</dbReference>
<proteinExistence type="predicted"/>
<dbReference type="InterPro" id="IPR003591">
    <property type="entry name" value="Leu-rich_rpt_typical-subtyp"/>
</dbReference>
<dbReference type="SMART" id="SM00365">
    <property type="entry name" value="LRR_SD22"/>
    <property type="match status" value="8"/>
</dbReference>
<keyword evidence="9" id="KW-0675">Receptor</keyword>
<evidence type="ECO:0000259" key="12">
    <source>
        <dbReference type="Pfam" id="PF07714"/>
    </source>
</evidence>
<dbReference type="SMART" id="SM00369">
    <property type="entry name" value="LRR_TYP"/>
    <property type="match status" value="11"/>
</dbReference>
<dbReference type="PANTHER" id="PTHR27000">
    <property type="entry name" value="LEUCINE-RICH REPEAT RECEPTOR-LIKE PROTEIN KINASE FAMILY PROTEIN-RELATED"/>
    <property type="match status" value="1"/>
</dbReference>
<dbReference type="FunFam" id="3.80.10.10:FF:000095">
    <property type="entry name" value="LRR receptor-like serine/threonine-protein kinase GSO1"/>
    <property type="match status" value="1"/>
</dbReference>
<evidence type="ECO:0000259" key="13">
    <source>
        <dbReference type="Pfam" id="PF08263"/>
    </source>
</evidence>
<gene>
    <name evidence="15" type="ORF">ACH5RR_034751</name>
</gene>
<evidence type="ECO:0000256" key="11">
    <source>
        <dbReference type="SAM" id="Phobius"/>
    </source>
</evidence>
<evidence type="ECO:0000259" key="14">
    <source>
        <dbReference type="Pfam" id="PF14381"/>
    </source>
</evidence>
<dbReference type="Gene3D" id="3.80.10.10">
    <property type="entry name" value="Ribonuclease Inhibitor"/>
    <property type="match status" value="3"/>
</dbReference>
<feature type="domain" description="Serine-threonine/tyrosine-protein kinase catalytic" evidence="12">
    <location>
        <begin position="250"/>
        <end position="295"/>
    </location>
</feature>
<dbReference type="EMBL" id="JBJUIK010000014">
    <property type="protein sequence ID" value="KAL3504910.1"/>
    <property type="molecule type" value="Genomic_DNA"/>
</dbReference>
<accession>A0ABD2YGB9</accession>
<dbReference type="Pfam" id="PF00560">
    <property type="entry name" value="LRR_1"/>
    <property type="match status" value="10"/>
</dbReference>
<feature type="domain" description="Leucine-rich repeat-containing N-terminal plant-type" evidence="13">
    <location>
        <begin position="425"/>
        <end position="463"/>
    </location>
</feature>
<evidence type="ECO:0000313" key="16">
    <source>
        <dbReference type="Proteomes" id="UP001630127"/>
    </source>
</evidence>
<protein>
    <submittedName>
        <fullName evidence="15">Uncharacterized protein</fullName>
    </submittedName>
</protein>
<keyword evidence="7 11" id="KW-1133">Transmembrane helix</keyword>
<dbReference type="GO" id="GO:0006952">
    <property type="term" value="P:defense response"/>
    <property type="evidence" value="ECO:0007669"/>
    <property type="project" value="UniProtKB-ARBA"/>
</dbReference>
<keyword evidence="10" id="KW-0325">Glycoprotein</keyword>
<evidence type="ECO:0000256" key="2">
    <source>
        <dbReference type="ARBA" id="ARBA00004479"/>
    </source>
</evidence>
<evidence type="ECO:0000256" key="1">
    <source>
        <dbReference type="ARBA" id="ARBA00004162"/>
    </source>
</evidence>
<sequence length="1251" mass="139895">MALKAVDPIDSSMEVVFCCRKHINVVAVYMGLPSRIARGCRYRVTDHRSSYLVKIEDDRKLSREFVVDLAGEPGNVHGADSSINEGVPSSIPSPFQITRLKEYQHPYIDDEVCGQIQNSKNICASPINLQYSGSDKESQAMEESSMHKNVMDTMYCFPNQTSGIEIPTPIDAAAGMIGDACFIAGVENVAIGQGYKNEIVVSRNSIVCSAGRQIAKLPVPGKMSLKKDVAVKVLTVQDFQNDQFKDFPREPEWLAPEFLRREPSNEKSDVYSFGVILWELVTMQQPWNGLSSAPVLFLYMLDIDLYFVFIFLSYSLLFLIQKVVGVVTFQNRRLVIPPNTCPVQASLRESAGLTYYCILEGVSVSVTGMLQSSCSSSELHFPGKLENVSQGNISSLMDRVYVSLKNLVCGDRIHFLSSNGATKEEERRALLQLKDSLNHPNGSALVNEWVGNDYCNWYRIMCDGNLLVYNIDLSSIRQLGLGIWYPNATLLSHFENLEYLDLSDNNIGSWIMPEDTESTFFGDAILVKHLSQPCIYTSFIRLEFGMYYQFESSHHFKIYMIIYNVLSIFPSNISYTLPAWLALCELKNLRVLDLSNNSINDENIPPCLLRNLSSLETLYLSRNLLSNSPRTLAGICRLQKLKTLSLYRNLIQGGIHPCLSKMTSLVYLDLSFNHFQGNLPSFIFSNLTSLESLSISDNEFDGTLSFATFANLSNLRYIDLSNNDLMVNTESPSWFPSFQLMFLNLRNCHLNKDQGRVVPSFISYQTSILEISLDYNALEGALPSWLLYNTTLQGLSLRGNSFSGGIPLSSGFATSRLPLLDISDNRLSGQLSSTIGYSFPELRYLNTSFNAFKGEIPSSYGNLTKLEALDLSNNFLQGKIPINLRQNHASLIHLILSGNNFHEGTMPSFSNMPNLVDLQLRNVGFGGSITRSLVNLPILQVLDISQNNLSGSIPDWFHTFPILAIILLSRNQFVGNIPISLCQMQKLHVLDLSANSLSGVTPPCLSNITSWKKEFELLLPYFTWTSDSFADYRVKVPLTTKGNSLVYEGTPLSFMTGLDLSMNQLTGEIPSQLGELTALHSLNLSFNILTGHIPKSFSTMEKIESLDLSHNNLVGSIPPEIVQLHFISTFNVSFNNLSGSIPFGYNIQPFDESSYRGNKGLCGMPLPTACTSRNNKPPQQDEEEERAGIAESDFFFFSCIAVSYVVGFWVVILPLLVSKNWRRKHYAVVDSCIYICCNKFSGFLARIKDCC</sequence>
<dbReference type="PROSITE" id="PS51450">
    <property type="entry name" value="LRR"/>
    <property type="match status" value="2"/>
</dbReference>
<dbReference type="InterPro" id="IPR032675">
    <property type="entry name" value="LRR_dom_sf"/>
</dbReference>
<evidence type="ECO:0000313" key="15">
    <source>
        <dbReference type="EMBL" id="KAL3504910.1"/>
    </source>
</evidence>
<dbReference type="SUPFAM" id="SSF52058">
    <property type="entry name" value="L domain-like"/>
    <property type="match status" value="3"/>
</dbReference>
<keyword evidence="6" id="KW-0677">Repeat</keyword>
<dbReference type="Gene3D" id="1.10.510.10">
    <property type="entry name" value="Transferase(Phosphotransferase) domain 1"/>
    <property type="match status" value="1"/>
</dbReference>
<evidence type="ECO:0000256" key="10">
    <source>
        <dbReference type="ARBA" id="ARBA00023180"/>
    </source>
</evidence>
<organism evidence="15 16">
    <name type="scientific">Cinchona calisaya</name>
    <dbReference type="NCBI Taxonomy" id="153742"/>
    <lineage>
        <taxon>Eukaryota</taxon>
        <taxon>Viridiplantae</taxon>
        <taxon>Streptophyta</taxon>
        <taxon>Embryophyta</taxon>
        <taxon>Tracheophyta</taxon>
        <taxon>Spermatophyta</taxon>
        <taxon>Magnoliopsida</taxon>
        <taxon>eudicotyledons</taxon>
        <taxon>Gunneridae</taxon>
        <taxon>Pentapetalae</taxon>
        <taxon>asterids</taxon>
        <taxon>lamiids</taxon>
        <taxon>Gentianales</taxon>
        <taxon>Rubiaceae</taxon>
        <taxon>Cinchonoideae</taxon>
        <taxon>Cinchoneae</taxon>
        <taxon>Cinchona</taxon>
    </lineage>
</organism>
<evidence type="ECO:0000256" key="4">
    <source>
        <dbReference type="ARBA" id="ARBA00022692"/>
    </source>
</evidence>
<dbReference type="InterPro" id="IPR013210">
    <property type="entry name" value="LRR_N_plant-typ"/>
</dbReference>
<keyword evidence="4 11" id="KW-0812">Transmembrane</keyword>
<comment type="caution">
    <text evidence="15">The sequence shown here is derived from an EMBL/GenBank/DDBJ whole genome shotgun (WGS) entry which is preliminary data.</text>
</comment>
<dbReference type="Pfam" id="PF08263">
    <property type="entry name" value="LRRNT_2"/>
    <property type="match status" value="1"/>
</dbReference>
<keyword evidence="16" id="KW-1185">Reference proteome</keyword>
<keyword evidence="5" id="KW-0732">Signal</keyword>
<dbReference type="SUPFAM" id="SSF56112">
    <property type="entry name" value="Protein kinase-like (PK-like)"/>
    <property type="match status" value="1"/>
</dbReference>
<dbReference type="InterPro" id="IPR001245">
    <property type="entry name" value="Ser-Thr/Tyr_kinase_cat_dom"/>
</dbReference>
<feature type="transmembrane region" description="Helical" evidence="11">
    <location>
        <begin position="561"/>
        <end position="583"/>
    </location>
</feature>
<dbReference type="GO" id="GO:0005886">
    <property type="term" value="C:plasma membrane"/>
    <property type="evidence" value="ECO:0007669"/>
    <property type="project" value="UniProtKB-SubCell"/>
</dbReference>